<dbReference type="GO" id="GO:0019262">
    <property type="term" value="P:N-acetylneuraminate catabolic process"/>
    <property type="evidence" value="ECO:0007669"/>
    <property type="project" value="UniProtKB-UniRule"/>
</dbReference>
<proteinExistence type="inferred from homology"/>
<dbReference type="Proteomes" id="UP000198541">
    <property type="component" value="Unassembled WGS sequence"/>
</dbReference>
<organism evidence="8 11">
    <name type="scientific">Actinomyces ruminicola</name>
    <dbReference type="NCBI Taxonomy" id="332524"/>
    <lineage>
        <taxon>Bacteria</taxon>
        <taxon>Bacillati</taxon>
        <taxon>Actinomycetota</taxon>
        <taxon>Actinomycetes</taxon>
        <taxon>Actinomycetales</taxon>
        <taxon>Actinomycetaceae</taxon>
        <taxon>Actinomyces</taxon>
    </lineage>
</organism>
<evidence type="ECO:0000313" key="10">
    <source>
        <dbReference type="Proteomes" id="UP000198541"/>
    </source>
</evidence>
<dbReference type="Gene3D" id="3.20.20.70">
    <property type="entry name" value="Aldolase class I"/>
    <property type="match status" value="1"/>
</dbReference>
<dbReference type="STRING" id="332524.SAMN04487766_11719"/>
<evidence type="ECO:0000256" key="7">
    <source>
        <dbReference type="HAMAP-Rule" id="MF_01235"/>
    </source>
</evidence>
<dbReference type="CDD" id="cd04729">
    <property type="entry name" value="NanE"/>
    <property type="match status" value="1"/>
</dbReference>
<evidence type="ECO:0000256" key="6">
    <source>
        <dbReference type="ARBA" id="ARBA00023277"/>
    </source>
</evidence>
<dbReference type="InterPro" id="IPR013785">
    <property type="entry name" value="Aldolase_TIM"/>
</dbReference>
<keyword evidence="5 7" id="KW-0413">Isomerase</keyword>
<keyword evidence="6 7" id="KW-0119">Carbohydrate metabolism</keyword>
<name>A0A1G9ZCP8_9ACTO</name>
<evidence type="ECO:0000256" key="5">
    <source>
        <dbReference type="ARBA" id="ARBA00023235"/>
    </source>
</evidence>
<reference evidence="10" key="1">
    <citation type="submission" date="2016-10" db="EMBL/GenBank/DDBJ databases">
        <authorList>
            <person name="Varghese N."/>
            <person name="Submissions S."/>
        </authorList>
    </citation>
    <scope>NUCLEOTIDE SEQUENCE [LARGE SCALE GENOMIC DNA]</scope>
    <source>
        <strain evidence="10">DSM 27982</strain>
    </source>
</reference>
<evidence type="ECO:0000313" key="9">
    <source>
        <dbReference type="EMBL" id="SDN21472.1"/>
    </source>
</evidence>
<keyword evidence="10" id="KW-1185">Reference proteome</keyword>
<gene>
    <name evidence="7" type="primary">nanE</name>
    <name evidence="8" type="ORF">SAMN04487766_11719</name>
    <name evidence="9" type="ORF">SAMN05216355_101249</name>
</gene>
<comment type="similarity">
    <text evidence="4 7">Belongs to the NanE family.</text>
</comment>
<dbReference type="GO" id="GO:0005829">
    <property type="term" value="C:cytosol"/>
    <property type="evidence" value="ECO:0007669"/>
    <property type="project" value="TreeGrafter"/>
</dbReference>
<reference evidence="8 11" key="2">
    <citation type="submission" date="2016-10" db="EMBL/GenBank/DDBJ databases">
        <authorList>
            <person name="de Groot N.N."/>
        </authorList>
    </citation>
    <scope>NUCLEOTIDE SEQUENCE [LARGE SCALE GENOMIC DNA]</scope>
    <source>
        <strain evidence="9">DSM 27982</strain>
        <strain evidence="8 11">KPR-7B</strain>
    </source>
</reference>
<dbReference type="Proteomes" id="UP000199671">
    <property type="component" value="Unassembled WGS sequence"/>
</dbReference>
<dbReference type="InterPro" id="IPR007260">
    <property type="entry name" value="NanE"/>
</dbReference>
<dbReference type="GO" id="GO:0006053">
    <property type="term" value="P:N-acetylmannosamine catabolic process"/>
    <property type="evidence" value="ECO:0007669"/>
    <property type="project" value="TreeGrafter"/>
</dbReference>
<evidence type="ECO:0000256" key="2">
    <source>
        <dbReference type="ARBA" id="ARBA00002147"/>
    </source>
</evidence>
<dbReference type="RefSeq" id="WP_086614379.1">
    <property type="nucleotide sequence ID" value="NZ_FNHU01000017.1"/>
</dbReference>
<evidence type="ECO:0000313" key="8">
    <source>
        <dbReference type="EMBL" id="SDN19240.1"/>
    </source>
</evidence>
<dbReference type="PANTHER" id="PTHR36204:SF1">
    <property type="entry name" value="N-ACETYLMANNOSAMINE-6-PHOSPHATE 2-EPIMERASE-RELATED"/>
    <property type="match status" value="1"/>
</dbReference>
<dbReference type="HAMAP" id="MF_01235">
    <property type="entry name" value="ManNAc6P_epimer"/>
    <property type="match status" value="1"/>
</dbReference>
<dbReference type="EMBL" id="FNIM01000001">
    <property type="protein sequence ID" value="SDN21472.1"/>
    <property type="molecule type" value="Genomic_DNA"/>
</dbReference>
<accession>A0A1G9ZCP8</accession>
<evidence type="ECO:0000256" key="4">
    <source>
        <dbReference type="ARBA" id="ARBA00007439"/>
    </source>
</evidence>
<dbReference type="GO" id="GO:0005975">
    <property type="term" value="P:carbohydrate metabolic process"/>
    <property type="evidence" value="ECO:0007669"/>
    <property type="project" value="UniProtKB-UniRule"/>
</dbReference>
<dbReference type="EC" id="5.1.3.9" evidence="7"/>
<comment type="catalytic activity">
    <reaction evidence="1 7">
        <text>an N-acyl-D-glucosamine 6-phosphate = an N-acyl-D-mannosamine 6-phosphate</text>
        <dbReference type="Rhea" id="RHEA:23932"/>
        <dbReference type="ChEBI" id="CHEBI:57599"/>
        <dbReference type="ChEBI" id="CHEBI:57666"/>
        <dbReference type="EC" id="5.1.3.9"/>
    </reaction>
</comment>
<dbReference type="NCBIfam" id="NF002231">
    <property type="entry name" value="PRK01130.1"/>
    <property type="match status" value="1"/>
</dbReference>
<dbReference type="UniPathway" id="UPA00629">
    <property type="reaction ID" value="UER00682"/>
</dbReference>
<dbReference type="InterPro" id="IPR011060">
    <property type="entry name" value="RibuloseP-bd_barrel"/>
</dbReference>
<sequence>MPALNPVLERLRGGLIVSAQAYPGEPMRDPRTMDQVAQACVAGGAVGIRAQGLADLALITQHLDVPVIGLWKDGHDGVFITPTLTHAVAVAATGVQLVALDGTRRPRPDGRTLAETIAELKAARPGVLVMADCGGLDDARAAQDAGADVLGTTLAGYTGERPPTDGPDLELIDQVAAIAEVPLVAEGRVHTPAQAARAMDHGAFAVVVGTAITHPTTITSWFVDAVARR</sequence>
<dbReference type="OrthoDB" id="9781704at2"/>
<dbReference type="SUPFAM" id="SSF51366">
    <property type="entry name" value="Ribulose-phoshate binding barrel"/>
    <property type="match status" value="1"/>
</dbReference>
<evidence type="ECO:0000256" key="3">
    <source>
        <dbReference type="ARBA" id="ARBA00005081"/>
    </source>
</evidence>
<dbReference type="AlphaFoldDB" id="A0A1G9ZCP8"/>
<comment type="pathway">
    <text evidence="3 7">Amino-sugar metabolism; N-acetylneuraminate degradation; D-fructose 6-phosphate from N-acetylneuraminate: step 3/5.</text>
</comment>
<dbReference type="Pfam" id="PF04131">
    <property type="entry name" value="NanE"/>
    <property type="match status" value="1"/>
</dbReference>
<evidence type="ECO:0000256" key="1">
    <source>
        <dbReference type="ARBA" id="ARBA00000056"/>
    </source>
</evidence>
<dbReference type="PANTHER" id="PTHR36204">
    <property type="entry name" value="N-ACETYLMANNOSAMINE-6-PHOSPHATE 2-EPIMERASE-RELATED"/>
    <property type="match status" value="1"/>
</dbReference>
<dbReference type="GO" id="GO:0047465">
    <property type="term" value="F:N-acylglucosamine-6-phosphate 2-epimerase activity"/>
    <property type="evidence" value="ECO:0007669"/>
    <property type="project" value="UniProtKB-EC"/>
</dbReference>
<evidence type="ECO:0000313" key="11">
    <source>
        <dbReference type="Proteomes" id="UP000199671"/>
    </source>
</evidence>
<dbReference type="EMBL" id="FNHU01000017">
    <property type="protein sequence ID" value="SDN19240.1"/>
    <property type="molecule type" value="Genomic_DNA"/>
</dbReference>
<protein>
    <recommendedName>
        <fullName evidence="7">Putative N-acetylmannosamine-6-phosphate 2-epimerase</fullName>
        <ecNumber evidence="7">5.1.3.9</ecNumber>
    </recommendedName>
    <alternativeName>
        <fullName evidence="7">ManNAc-6-P epimerase</fullName>
    </alternativeName>
</protein>
<comment type="function">
    <text evidence="2 7">Converts N-acetylmannosamine-6-phosphate (ManNAc-6-P) to N-acetylglucosamine-6-phosphate (GlcNAc-6-P).</text>
</comment>